<gene>
    <name evidence="16" type="ORF">FFLO_02768</name>
</gene>
<dbReference type="NCBIfam" id="TIGR00517">
    <property type="entry name" value="acyl_carrier"/>
    <property type="match status" value="1"/>
</dbReference>
<dbReference type="GO" id="GO:0000035">
    <property type="term" value="F:acyl binding"/>
    <property type="evidence" value="ECO:0007669"/>
    <property type="project" value="TreeGrafter"/>
</dbReference>
<evidence type="ECO:0000256" key="5">
    <source>
        <dbReference type="ARBA" id="ARBA00022450"/>
    </source>
</evidence>
<evidence type="ECO:0000256" key="8">
    <source>
        <dbReference type="ARBA" id="ARBA00022832"/>
    </source>
</evidence>
<keyword evidence="8" id="KW-0276">Fatty acid metabolism</keyword>
<evidence type="ECO:0000256" key="3">
    <source>
        <dbReference type="ARBA" id="ARBA00010930"/>
    </source>
</evidence>
<dbReference type="EMBL" id="JABELV010000046">
    <property type="protein sequence ID" value="KAG7558298.1"/>
    <property type="molecule type" value="Genomic_DNA"/>
</dbReference>
<comment type="caution">
    <text evidence="16">The sequence shown here is derived from an EMBL/GenBank/DDBJ whole genome shotgun (WGS) entry which is preliminary data.</text>
</comment>
<evidence type="ECO:0000259" key="15">
    <source>
        <dbReference type="PROSITE" id="PS50075"/>
    </source>
</evidence>
<proteinExistence type="inferred from homology"/>
<organism evidence="16 17">
    <name type="scientific">Filobasidium floriforme</name>
    <dbReference type="NCBI Taxonomy" id="5210"/>
    <lineage>
        <taxon>Eukaryota</taxon>
        <taxon>Fungi</taxon>
        <taxon>Dikarya</taxon>
        <taxon>Basidiomycota</taxon>
        <taxon>Agaricomycotina</taxon>
        <taxon>Tremellomycetes</taxon>
        <taxon>Filobasidiales</taxon>
        <taxon>Filobasidiaceae</taxon>
        <taxon>Filobasidium</taxon>
    </lineage>
</organism>
<comment type="function">
    <text evidence="14">Carrier of the growing fatty acid chain in fatty acid biosynthesis.</text>
</comment>
<feature type="domain" description="Carrier" evidence="15">
    <location>
        <begin position="43"/>
        <end position="118"/>
    </location>
</feature>
<dbReference type="InterPro" id="IPR036736">
    <property type="entry name" value="ACP-like_sf"/>
</dbReference>
<dbReference type="Gene3D" id="1.10.1200.10">
    <property type="entry name" value="ACP-like"/>
    <property type="match status" value="1"/>
</dbReference>
<reference evidence="16" key="1">
    <citation type="submission" date="2020-04" db="EMBL/GenBank/DDBJ databases">
        <title>Analysis of mating type loci in Filobasidium floriforme.</title>
        <authorList>
            <person name="Nowrousian M."/>
        </authorList>
    </citation>
    <scope>NUCLEOTIDE SEQUENCE</scope>
    <source>
        <strain evidence="16">CBS 6242</strain>
    </source>
</reference>
<keyword evidence="17" id="KW-1185">Reference proteome</keyword>
<evidence type="ECO:0000313" key="16">
    <source>
        <dbReference type="EMBL" id="KAG7558298.1"/>
    </source>
</evidence>
<evidence type="ECO:0000256" key="4">
    <source>
        <dbReference type="ARBA" id="ARBA00022448"/>
    </source>
</evidence>
<evidence type="ECO:0000256" key="6">
    <source>
        <dbReference type="ARBA" id="ARBA00022516"/>
    </source>
</evidence>
<dbReference type="PROSITE" id="PS00012">
    <property type="entry name" value="PHOSPHOPANTETHEINE"/>
    <property type="match status" value="1"/>
</dbReference>
<comment type="similarity">
    <text evidence="3">Belongs to the acyl carrier protein (ACP) family.</text>
</comment>
<dbReference type="InterPro" id="IPR003231">
    <property type="entry name" value="ACP"/>
</dbReference>
<evidence type="ECO:0000256" key="2">
    <source>
        <dbReference type="ARBA" id="ARBA00005194"/>
    </source>
</evidence>
<protein>
    <recommendedName>
        <fullName evidence="14">Acyl carrier protein</fullName>
    </recommendedName>
</protein>
<dbReference type="InterPro" id="IPR009081">
    <property type="entry name" value="PP-bd_ACP"/>
</dbReference>
<evidence type="ECO:0000256" key="10">
    <source>
        <dbReference type="ARBA" id="ARBA00022982"/>
    </source>
</evidence>
<evidence type="ECO:0000256" key="12">
    <source>
        <dbReference type="ARBA" id="ARBA00023128"/>
    </source>
</evidence>
<evidence type="ECO:0000256" key="14">
    <source>
        <dbReference type="RuleBase" id="RU000722"/>
    </source>
</evidence>
<evidence type="ECO:0000313" key="17">
    <source>
        <dbReference type="Proteomes" id="UP000812966"/>
    </source>
</evidence>
<keyword evidence="4" id="KW-0813">Transport</keyword>
<evidence type="ECO:0000256" key="11">
    <source>
        <dbReference type="ARBA" id="ARBA00023098"/>
    </source>
</evidence>
<dbReference type="FunFam" id="1.10.1200.10:FF:000003">
    <property type="entry name" value="Acyl carrier protein"/>
    <property type="match status" value="1"/>
</dbReference>
<evidence type="ECO:0000256" key="1">
    <source>
        <dbReference type="ARBA" id="ARBA00004173"/>
    </source>
</evidence>
<keyword evidence="9" id="KW-0809">Transit peptide</keyword>
<keyword evidence="5 14" id="KW-0596">Phosphopantetheine</keyword>
<keyword evidence="13 14" id="KW-0275">Fatty acid biosynthesis</keyword>
<dbReference type="SUPFAM" id="SSF47336">
    <property type="entry name" value="ACP-like"/>
    <property type="match status" value="1"/>
</dbReference>
<keyword evidence="6 14" id="KW-0444">Lipid biosynthesis</keyword>
<name>A0A8K0JLZ9_9TREE</name>
<accession>A0A8K0JLZ9</accession>
<keyword evidence="7" id="KW-0597">Phosphoprotein</keyword>
<keyword evidence="11" id="KW-0443">Lipid metabolism</keyword>
<comment type="subcellular location">
    <subcellularLocation>
        <location evidence="1">Mitochondrion</location>
    </subcellularLocation>
</comment>
<keyword evidence="10" id="KW-0249">Electron transport</keyword>
<evidence type="ECO:0000256" key="7">
    <source>
        <dbReference type="ARBA" id="ARBA00022553"/>
    </source>
</evidence>
<evidence type="ECO:0000256" key="13">
    <source>
        <dbReference type="ARBA" id="ARBA00023160"/>
    </source>
</evidence>
<dbReference type="Proteomes" id="UP000812966">
    <property type="component" value="Unassembled WGS sequence"/>
</dbReference>
<dbReference type="GO" id="GO:0000036">
    <property type="term" value="F:acyl carrier activity"/>
    <property type="evidence" value="ECO:0007669"/>
    <property type="project" value="TreeGrafter"/>
</dbReference>
<comment type="pathway">
    <text evidence="2">Lipid metabolism; fatty acid biosynthesis.</text>
</comment>
<dbReference type="PROSITE" id="PS50075">
    <property type="entry name" value="CARRIER"/>
    <property type="match status" value="1"/>
</dbReference>
<evidence type="ECO:0000256" key="9">
    <source>
        <dbReference type="ARBA" id="ARBA00022946"/>
    </source>
</evidence>
<dbReference type="Pfam" id="PF00550">
    <property type="entry name" value="PP-binding"/>
    <property type="match status" value="1"/>
</dbReference>
<dbReference type="HAMAP" id="MF_01217">
    <property type="entry name" value="Acyl_carrier"/>
    <property type="match status" value="1"/>
</dbReference>
<keyword evidence="12" id="KW-0496">Mitochondrion</keyword>
<dbReference type="NCBIfam" id="NF002148">
    <property type="entry name" value="PRK00982.1-2"/>
    <property type="match status" value="1"/>
</dbReference>
<dbReference type="PANTHER" id="PTHR20863">
    <property type="entry name" value="ACYL CARRIER PROTEIN"/>
    <property type="match status" value="1"/>
</dbReference>
<dbReference type="AlphaFoldDB" id="A0A8K0JLZ9"/>
<dbReference type="GO" id="GO:0099128">
    <property type="term" value="C:mitochondrial [2Fe-2S] assembly complex"/>
    <property type="evidence" value="ECO:0007669"/>
    <property type="project" value="UniProtKB-ARBA"/>
</dbReference>
<dbReference type="InterPro" id="IPR006162">
    <property type="entry name" value="Ppantetheine_attach_site"/>
</dbReference>
<sequence>MLRAILPTLRTALPRPVVARAIALPARPQAIRFYAASSGLNKEDITKRVMDVLKEFEKVDGVKLSPTSSFTKDLGLDSLDAVEVVMAIEEEFAIEIPDEDADAITSVGQAIEYIAKVSRSAQMSLIQCRRDCLLSSSCLYP</sequence>
<dbReference type="PANTHER" id="PTHR20863:SF28">
    <property type="entry name" value="ACYL CARRIER PROTEIN, MITOCHONDRIAL"/>
    <property type="match status" value="1"/>
</dbReference>